<dbReference type="EMBL" id="JANPWB010000007">
    <property type="protein sequence ID" value="KAJ1169214.1"/>
    <property type="molecule type" value="Genomic_DNA"/>
</dbReference>
<accession>A0AAV7SYN9</accession>
<evidence type="ECO:0000256" key="1">
    <source>
        <dbReference type="SAM" id="MobiDB-lite"/>
    </source>
</evidence>
<gene>
    <name evidence="2" type="ORF">NDU88_001120</name>
</gene>
<evidence type="ECO:0000313" key="3">
    <source>
        <dbReference type="Proteomes" id="UP001066276"/>
    </source>
</evidence>
<comment type="caution">
    <text evidence="2">The sequence shown here is derived from an EMBL/GenBank/DDBJ whole genome shotgun (WGS) entry which is preliminary data.</text>
</comment>
<dbReference type="Proteomes" id="UP001066276">
    <property type="component" value="Chromosome 4_1"/>
</dbReference>
<proteinExistence type="predicted"/>
<name>A0AAV7SYN9_PLEWA</name>
<evidence type="ECO:0000313" key="2">
    <source>
        <dbReference type="EMBL" id="KAJ1169214.1"/>
    </source>
</evidence>
<protein>
    <submittedName>
        <fullName evidence="2">Uncharacterized protein</fullName>
    </submittedName>
</protein>
<feature type="region of interest" description="Disordered" evidence="1">
    <location>
        <begin position="68"/>
        <end position="107"/>
    </location>
</feature>
<reference evidence="2" key="1">
    <citation type="journal article" date="2022" name="bioRxiv">
        <title>Sequencing and chromosome-scale assembly of the giantPleurodeles waltlgenome.</title>
        <authorList>
            <person name="Brown T."/>
            <person name="Elewa A."/>
            <person name="Iarovenko S."/>
            <person name="Subramanian E."/>
            <person name="Araus A.J."/>
            <person name="Petzold A."/>
            <person name="Susuki M."/>
            <person name="Suzuki K.-i.T."/>
            <person name="Hayashi T."/>
            <person name="Toyoda A."/>
            <person name="Oliveira C."/>
            <person name="Osipova E."/>
            <person name="Leigh N.D."/>
            <person name="Simon A."/>
            <person name="Yun M.H."/>
        </authorList>
    </citation>
    <scope>NUCLEOTIDE SEQUENCE</scope>
    <source>
        <strain evidence="2">20211129_DDA</strain>
        <tissue evidence="2">Liver</tissue>
    </source>
</reference>
<keyword evidence="3" id="KW-1185">Reference proteome</keyword>
<sequence>MVTQIDKCLDLALSAQWPCDGLLQTATDPPDVAAQTDPAAPDPEGEGPSANPLQLLGAEGQRQQLCALSDVKPGTATDKGSEVEERQSEKPENAAKKRTTGSTPKQI</sequence>
<organism evidence="2 3">
    <name type="scientific">Pleurodeles waltl</name>
    <name type="common">Iberian ribbed newt</name>
    <dbReference type="NCBI Taxonomy" id="8319"/>
    <lineage>
        <taxon>Eukaryota</taxon>
        <taxon>Metazoa</taxon>
        <taxon>Chordata</taxon>
        <taxon>Craniata</taxon>
        <taxon>Vertebrata</taxon>
        <taxon>Euteleostomi</taxon>
        <taxon>Amphibia</taxon>
        <taxon>Batrachia</taxon>
        <taxon>Caudata</taxon>
        <taxon>Salamandroidea</taxon>
        <taxon>Salamandridae</taxon>
        <taxon>Pleurodelinae</taxon>
        <taxon>Pleurodeles</taxon>
    </lineage>
</organism>
<dbReference type="AlphaFoldDB" id="A0AAV7SYN9"/>
<feature type="region of interest" description="Disordered" evidence="1">
    <location>
        <begin position="21"/>
        <end position="54"/>
    </location>
</feature>
<feature type="compositionally biased region" description="Basic and acidic residues" evidence="1">
    <location>
        <begin position="79"/>
        <end position="95"/>
    </location>
</feature>